<feature type="compositionally biased region" description="Low complexity" evidence="1">
    <location>
        <begin position="60"/>
        <end position="73"/>
    </location>
</feature>
<dbReference type="AlphaFoldDB" id="A0A8T2PC77"/>
<feature type="compositionally biased region" description="Pro residues" evidence="1">
    <location>
        <begin position="161"/>
        <end position="175"/>
    </location>
</feature>
<proteinExistence type="predicted"/>
<comment type="caution">
    <text evidence="2">The sequence shown here is derived from an EMBL/GenBank/DDBJ whole genome shotgun (WGS) entry which is preliminary data.</text>
</comment>
<feature type="compositionally biased region" description="Polar residues" evidence="1">
    <location>
        <begin position="97"/>
        <end position="108"/>
    </location>
</feature>
<feature type="region of interest" description="Disordered" evidence="1">
    <location>
        <begin position="1"/>
        <end position="41"/>
    </location>
</feature>
<evidence type="ECO:0000256" key="1">
    <source>
        <dbReference type="SAM" id="MobiDB-lite"/>
    </source>
</evidence>
<dbReference type="EMBL" id="JAFBMS010000008">
    <property type="protein sequence ID" value="KAG9349829.1"/>
    <property type="molecule type" value="Genomic_DNA"/>
</dbReference>
<organism evidence="2 3">
    <name type="scientific">Albula glossodonta</name>
    <name type="common">roundjaw bonefish</name>
    <dbReference type="NCBI Taxonomy" id="121402"/>
    <lineage>
        <taxon>Eukaryota</taxon>
        <taxon>Metazoa</taxon>
        <taxon>Chordata</taxon>
        <taxon>Craniata</taxon>
        <taxon>Vertebrata</taxon>
        <taxon>Euteleostomi</taxon>
        <taxon>Actinopterygii</taxon>
        <taxon>Neopterygii</taxon>
        <taxon>Teleostei</taxon>
        <taxon>Albuliformes</taxon>
        <taxon>Albulidae</taxon>
        <taxon>Albula</taxon>
    </lineage>
</organism>
<dbReference type="Proteomes" id="UP000824540">
    <property type="component" value="Unassembled WGS sequence"/>
</dbReference>
<evidence type="ECO:0000313" key="3">
    <source>
        <dbReference type="Proteomes" id="UP000824540"/>
    </source>
</evidence>
<reference evidence="2" key="1">
    <citation type="thesis" date="2021" institute="BYU ScholarsArchive" country="Provo, UT, USA">
        <title>Applications of and Algorithms for Genome Assembly and Genomic Analyses with an Emphasis on Marine Teleosts.</title>
        <authorList>
            <person name="Pickett B.D."/>
        </authorList>
    </citation>
    <scope>NUCLEOTIDE SEQUENCE</scope>
    <source>
        <strain evidence="2">HI-2016</strain>
    </source>
</reference>
<accession>A0A8T2PC77</accession>
<gene>
    <name evidence="2" type="ORF">JZ751_026182</name>
</gene>
<keyword evidence="3" id="KW-1185">Reference proteome</keyword>
<feature type="region of interest" description="Disordered" evidence="1">
    <location>
        <begin position="56"/>
        <end position="181"/>
    </location>
</feature>
<sequence>MAPAARPALHSRNSRPDGGSGTVRSAASPKAALPSFTKSKSGAAAHDILCDAAFRGGGALPEAAGGAERGPGPCRLRSGGAAGRTPPRLLTEIQGISIPSWNPSSKQSPPALRSHRSRHIKQSYDPGTPAHSDTVSLHGARLQGADRLRSKEPYHWTTPHRQPPNPPPALTPTPTPTSLHRGMFFTEWEDDDRPWCHVK</sequence>
<name>A0A8T2PC77_9TELE</name>
<feature type="non-terminal residue" evidence="2">
    <location>
        <position position="1"/>
    </location>
</feature>
<feature type="compositionally biased region" description="Basic and acidic residues" evidence="1">
    <location>
        <begin position="144"/>
        <end position="154"/>
    </location>
</feature>
<protein>
    <submittedName>
        <fullName evidence="2">Uncharacterized protein</fullName>
    </submittedName>
</protein>
<evidence type="ECO:0000313" key="2">
    <source>
        <dbReference type="EMBL" id="KAG9349829.1"/>
    </source>
</evidence>